<dbReference type="InterPro" id="IPR011742">
    <property type="entry name" value="CRISPR-assoc_prot_TM1812"/>
</dbReference>
<dbReference type="RefSeq" id="WP_015758427.1">
    <property type="nucleotide sequence ID" value="NC_013216.1"/>
</dbReference>
<dbReference type="OrthoDB" id="9777703at2"/>
<dbReference type="KEGG" id="dae:Dtox_2981"/>
<dbReference type="AlphaFoldDB" id="C8W3E9"/>
<protein>
    <submittedName>
        <fullName evidence="1">CRISPR-associated protein, TM1812 family</fullName>
    </submittedName>
</protein>
<evidence type="ECO:0000313" key="1">
    <source>
        <dbReference type="EMBL" id="ACV63735.1"/>
    </source>
</evidence>
<dbReference type="STRING" id="485916.Dtox_2981"/>
<organism evidence="1 2">
    <name type="scientific">Desulfofarcimen acetoxidans (strain ATCC 49208 / DSM 771 / KCTC 5769 / VKM B-1644 / 5575)</name>
    <name type="common">Desulfotomaculum acetoxidans</name>
    <dbReference type="NCBI Taxonomy" id="485916"/>
    <lineage>
        <taxon>Bacteria</taxon>
        <taxon>Bacillati</taxon>
        <taxon>Bacillota</taxon>
        <taxon>Clostridia</taxon>
        <taxon>Eubacteriales</taxon>
        <taxon>Peptococcaceae</taxon>
        <taxon>Desulfofarcimen</taxon>
    </lineage>
</organism>
<proteinExistence type="predicted"/>
<keyword evidence="2" id="KW-1185">Reference proteome</keyword>
<dbReference type="NCBIfam" id="TIGR02549">
    <property type="entry name" value="CRISPR_DxTHG"/>
    <property type="match status" value="1"/>
</dbReference>
<dbReference type="Proteomes" id="UP000002217">
    <property type="component" value="Chromosome"/>
</dbReference>
<dbReference type="eggNOG" id="COG1861">
    <property type="taxonomic scope" value="Bacteria"/>
</dbReference>
<dbReference type="EMBL" id="CP001720">
    <property type="protein sequence ID" value="ACV63735.1"/>
    <property type="molecule type" value="Genomic_DNA"/>
</dbReference>
<gene>
    <name evidence="1" type="ordered locus">Dtox_2981</name>
</gene>
<dbReference type="CDD" id="cd09732">
    <property type="entry name" value="Csx1_III-U"/>
    <property type="match status" value="1"/>
</dbReference>
<name>C8W3E9_DESAS</name>
<reference evidence="1 2" key="1">
    <citation type="journal article" date="2009" name="Stand. Genomic Sci.">
        <title>Complete genome sequence of Desulfotomaculum acetoxidans type strain (5575).</title>
        <authorList>
            <person name="Spring S."/>
            <person name="Lapidus A."/>
            <person name="Schroder M."/>
            <person name="Gleim D."/>
            <person name="Sims D."/>
            <person name="Meincke L."/>
            <person name="Glavina Del Rio T."/>
            <person name="Tice H."/>
            <person name="Copeland A."/>
            <person name="Cheng J.F."/>
            <person name="Lucas S."/>
            <person name="Chen F."/>
            <person name="Nolan M."/>
            <person name="Bruce D."/>
            <person name="Goodwin L."/>
            <person name="Pitluck S."/>
            <person name="Ivanova N."/>
            <person name="Mavromatis K."/>
            <person name="Mikhailova N."/>
            <person name="Pati A."/>
            <person name="Chen A."/>
            <person name="Palaniappan K."/>
            <person name="Land M."/>
            <person name="Hauser L."/>
            <person name="Chang Y.J."/>
            <person name="Jeffries C.D."/>
            <person name="Chain P."/>
            <person name="Saunders E."/>
            <person name="Brettin T."/>
            <person name="Detter J.C."/>
            <person name="Goker M."/>
            <person name="Bristow J."/>
            <person name="Eisen J.A."/>
            <person name="Markowitz V."/>
            <person name="Hugenholtz P."/>
            <person name="Kyrpides N.C."/>
            <person name="Klenk H.P."/>
            <person name="Han C."/>
        </authorList>
    </citation>
    <scope>NUCLEOTIDE SEQUENCE [LARGE SCALE GENOMIC DNA]</scope>
    <source>
        <strain evidence="2">ATCC 49208 / DSM 771 / VKM B-1644</strain>
    </source>
</reference>
<accession>C8W3E9</accession>
<dbReference type="HOGENOM" id="CLU_025124_1_0_9"/>
<dbReference type="InterPro" id="IPR013383">
    <property type="entry name" value="CRISPR-assoc_prot_DxTHG_CS"/>
</dbReference>
<dbReference type="eggNOG" id="COG1517">
    <property type="taxonomic scope" value="Bacteria"/>
</dbReference>
<dbReference type="SUPFAM" id="SSF160980">
    <property type="entry name" value="SSO1389-like"/>
    <property type="match status" value="1"/>
</dbReference>
<dbReference type="NCBIfam" id="TIGR02221">
    <property type="entry name" value="cas_TM1812"/>
    <property type="match status" value="1"/>
</dbReference>
<evidence type="ECO:0000313" key="2">
    <source>
        <dbReference type="Proteomes" id="UP000002217"/>
    </source>
</evidence>
<sequence length="551" mass="62737">MCKLITFIGTGKYEETTYIFDTNKIYTRYFSVFSTAIIKPVEVLVVRTEEAANEHWGPLCQEFLENGFSEPVPIDVPEGKSTKELWEIFNTLIDKVDEQDSVVFDITHGFRSLSLVCFLSIAYLKFVKNVQIKGLYYGAYEARDKEKNITPVFDLTDFCSLLDWIVGVNSFIQHGSAREISSLLVMAQKKAKEKQGPARRELNSFGMLIEDISRALFTTRPFELVNKARNLKYYKEGTEQRNILERDVWEWAAPFGVLMDKIIEEYYAFAGVEDHYNPLNLERHLAAVRWYVEHNYAPQALSMMRELVISFTMCQKGEYGKAFDRGMRELTAGQLYRAKENSLSGKLWSKLSDPRNDVIHAGWRTNPRSSHKVMQETSECLALLEELFSEEGLIVCHEIPDSDGEASNLKVLITPLGMSPGLLYTAINHIEPDRILVLTSKEGRALLTEITTQAGYSGGIEVVEVKDPFAGFNELSEVIEKVMGYLEMLPPHKIYINLAGGTTLLQYITTRIAGLKVDNCEELVNVVMIDKRPVREQQENPYVMGDMLVVE</sequence>